<protein>
    <submittedName>
        <fullName evidence="1">Uncharacterized protein</fullName>
    </submittedName>
</protein>
<gene>
    <name evidence="1" type="ORF">GCM10007100_22930</name>
</gene>
<dbReference type="AlphaFoldDB" id="A0A918WM24"/>
<dbReference type="EMBL" id="BMXI01000009">
    <property type="protein sequence ID" value="GHC55652.1"/>
    <property type="molecule type" value="Genomic_DNA"/>
</dbReference>
<evidence type="ECO:0000313" key="1">
    <source>
        <dbReference type="EMBL" id="GHC55652.1"/>
    </source>
</evidence>
<reference evidence="1" key="2">
    <citation type="submission" date="2020-09" db="EMBL/GenBank/DDBJ databases">
        <authorList>
            <person name="Sun Q."/>
            <person name="Kim S."/>
        </authorList>
    </citation>
    <scope>NUCLEOTIDE SEQUENCE</scope>
    <source>
        <strain evidence="1">KCTC 12988</strain>
    </source>
</reference>
<reference evidence="1" key="1">
    <citation type="journal article" date="2014" name="Int. J. Syst. Evol. Microbiol.">
        <title>Complete genome sequence of Corynebacterium casei LMG S-19264T (=DSM 44701T), isolated from a smear-ripened cheese.</title>
        <authorList>
            <consortium name="US DOE Joint Genome Institute (JGI-PGF)"/>
            <person name="Walter F."/>
            <person name="Albersmeier A."/>
            <person name="Kalinowski J."/>
            <person name="Ruckert C."/>
        </authorList>
    </citation>
    <scope>NUCLEOTIDE SEQUENCE</scope>
    <source>
        <strain evidence="1">KCTC 12988</strain>
    </source>
</reference>
<sequence>MNHIVTLFLAISVPAGYVAVSKVKKDNEIRRISAEELAESRRTLSDLKGIEREGERAKLPKGIQVIPVSR</sequence>
<keyword evidence="2" id="KW-1185">Reference proteome</keyword>
<proteinExistence type="predicted"/>
<evidence type="ECO:0000313" key="2">
    <source>
        <dbReference type="Proteomes" id="UP000644507"/>
    </source>
</evidence>
<organism evidence="1 2">
    <name type="scientific">Roseibacillus persicicus</name>
    <dbReference type="NCBI Taxonomy" id="454148"/>
    <lineage>
        <taxon>Bacteria</taxon>
        <taxon>Pseudomonadati</taxon>
        <taxon>Verrucomicrobiota</taxon>
        <taxon>Verrucomicrobiia</taxon>
        <taxon>Verrucomicrobiales</taxon>
        <taxon>Verrucomicrobiaceae</taxon>
        <taxon>Roseibacillus</taxon>
    </lineage>
</organism>
<comment type="caution">
    <text evidence="1">The sequence shown here is derived from an EMBL/GenBank/DDBJ whole genome shotgun (WGS) entry which is preliminary data.</text>
</comment>
<dbReference type="RefSeq" id="WP_189570103.1">
    <property type="nucleotide sequence ID" value="NZ_BMXI01000009.1"/>
</dbReference>
<dbReference type="Proteomes" id="UP000644507">
    <property type="component" value="Unassembled WGS sequence"/>
</dbReference>
<name>A0A918WM24_9BACT</name>
<accession>A0A918WM24</accession>